<dbReference type="KEGG" id="pdis:D8B20_12380"/>
<feature type="region of interest" description="Disordered" evidence="1">
    <location>
        <begin position="177"/>
        <end position="200"/>
    </location>
</feature>
<dbReference type="OrthoDB" id="6183301at2"/>
<evidence type="ECO:0000256" key="1">
    <source>
        <dbReference type="SAM" id="MobiDB-lite"/>
    </source>
</evidence>
<protein>
    <submittedName>
        <fullName evidence="3">DUF1176 domain-containing protein</fullName>
    </submittedName>
</protein>
<name>A0A518XEW7_9GAMM</name>
<proteinExistence type="predicted"/>
<keyword evidence="2" id="KW-0732">Signal</keyword>
<dbReference type="Proteomes" id="UP000319411">
    <property type="component" value="Chromosome"/>
</dbReference>
<accession>A0A518XEW7</accession>
<evidence type="ECO:0000256" key="2">
    <source>
        <dbReference type="SAM" id="SignalP"/>
    </source>
</evidence>
<dbReference type="InterPro" id="IPR009560">
    <property type="entry name" value="DUF1176"/>
</dbReference>
<evidence type="ECO:0000313" key="4">
    <source>
        <dbReference type="Proteomes" id="UP000319411"/>
    </source>
</evidence>
<keyword evidence="4" id="KW-1185">Reference proteome</keyword>
<organism evidence="3 4">
    <name type="scientific">Candidatus Pantoea soli</name>
    <dbReference type="NCBI Taxonomy" id="3098669"/>
    <lineage>
        <taxon>Bacteria</taxon>
        <taxon>Pseudomonadati</taxon>
        <taxon>Pseudomonadota</taxon>
        <taxon>Gammaproteobacteria</taxon>
        <taxon>Enterobacterales</taxon>
        <taxon>Erwiniaceae</taxon>
        <taxon>Pantoea</taxon>
    </lineage>
</organism>
<reference evidence="3 4" key="1">
    <citation type="submission" date="2018-10" db="EMBL/GenBank/DDBJ databases">
        <title>Genome Sequencing of Pantoea dispersa DSM 32899.</title>
        <authorList>
            <person name="Nawrath M."/>
            <person name="Ottenheim C."/>
            <person name="Wilm A."/>
            <person name="Zimmermann W."/>
            <person name="Wu J.C."/>
        </authorList>
    </citation>
    <scope>NUCLEOTIDE SEQUENCE [LARGE SCALE GENOMIC DNA]</scope>
    <source>
        <strain evidence="3 4">DSM 32899</strain>
    </source>
</reference>
<feature type="compositionally biased region" description="Pro residues" evidence="1">
    <location>
        <begin position="177"/>
        <end position="195"/>
    </location>
</feature>
<feature type="chain" id="PRO_5021860272" evidence="2">
    <location>
        <begin position="22"/>
        <end position="357"/>
    </location>
</feature>
<dbReference type="EMBL" id="CP032702">
    <property type="protein sequence ID" value="QDY42636.1"/>
    <property type="molecule type" value="Genomic_DNA"/>
</dbReference>
<feature type="signal peptide" evidence="2">
    <location>
        <begin position="1"/>
        <end position="21"/>
    </location>
</feature>
<sequence>MSYWMKSLLCLPFLLIASVRAEPLQKSFSDWQITCNNVAFCVARSFPGDNGLVMTLARHAGVNDRPLLRIDYGSAYSGELPGGPLRDNLLLDQRRLNPDLKHWTVEPHHLATSNAIAIDEFLAQTLDAGSLQLTYQAKAVIPLRGMKAALLLMDDVQGRVNGASAWVKRGNRVQWDVPPPPPLPQLPPAPPPPAPLTQEETSGLIDYGTWRVNIDNCSLDPLRREVSVSPLTDSKALLLISCETGAYNVIDLAFEVTRSAPYVSRSLTLTLPFTPPARSDNQLELVNAEFDASNGLLYTFSKGRGLGDCGVATRWQFDGSEFVLAEYAEEKTCDAWHSSDDWPTLWVSQSSGPLQSR</sequence>
<dbReference type="AlphaFoldDB" id="A0A518XEW7"/>
<evidence type="ECO:0000313" key="3">
    <source>
        <dbReference type="EMBL" id="QDY42636.1"/>
    </source>
</evidence>
<dbReference type="Pfam" id="PF06674">
    <property type="entry name" value="DUF1176"/>
    <property type="match status" value="1"/>
</dbReference>
<gene>
    <name evidence="3" type="ORF">D8B20_12380</name>
</gene>